<dbReference type="PANTHER" id="PTHR14396:SF10">
    <property type="entry name" value="CLASPIN"/>
    <property type="match status" value="1"/>
</dbReference>
<keyword evidence="3" id="KW-0539">Nucleus</keyword>
<feature type="compositionally biased region" description="Basic and acidic residues" evidence="4">
    <location>
        <begin position="250"/>
        <end position="263"/>
    </location>
</feature>
<feature type="compositionally biased region" description="Acidic residues" evidence="4">
    <location>
        <begin position="120"/>
        <end position="136"/>
    </location>
</feature>
<proteinExistence type="predicted"/>
<comment type="caution">
    <text evidence="5">The sequence shown here is derived from an EMBL/GenBank/DDBJ whole genome shotgun (WGS) entry which is preliminary data.</text>
</comment>
<organism evidence="5 6">
    <name type="scientific">Brachionus plicatilis</name>
    <name type="common">Marine rotifer</name>
    <name type="synonym">Brachionus muelleri</name>
    <dbReference type="NCBI Taxonomy" id="10195"/>
    <lineage>
        <taxon>Eukaryota</taxon>
        <taxon>Metazoa</taxon>
        <taxon>Spiralia</taxon>
        <taxon>Gnathifera</taxon>
        <taxon>Rotifera</taxon>
        <taxon>Eurotatoria</taxon>
        <taxon>Monogononta</taxon>
        <taxon>Pseudotrocha</taxon>
        <taxon>Ploima</taxon>
        <taxon>Brachionidae</taxon>
        <taxon>Brachionus</taxon>
    </lineage>
</organism>
<dbReference type="Proteomes" id="UP000276133">
    <property type="component" value="Unassembled WGS sequence"/>
</dbReference>
<dbReference type="OrthoDB" id="5859781at2759"/>
<dbReference type="GO" id="GO:0033314">
    <property type="term" value="P:mitotic DNA replication checkpoint signaling"/>
    <property type="evidence" value="ECO:0007669"/>
    <property type="project" value="TreeGrafter"/>
</dbReference>
<evidence type="ECO:0000256" key="2">
    <source>
        <dbReference type="ARBA" id="ARBA00022553"/>
    </source>
</evidence>
<dbReference type="PANTHER" id="PTHR14396">
    <property type="entry name" value="CLASPIN"/>
    <property type="match status" value="1"/>
</dbReference>
<evidence type="ECO:0000256" key="1">
    <source>
        <dbReference type="ARBA" id="ARBA00004123"/>
    </source>
</evidence>
<feature type="compositionally biased region" description="Acidic residues" evidence="4">
    <location>
        <begin position="357"/>
        <end position="371"/>
    </location>
</feature>
<gene>
    <name evidence="5" type="ORF">BpHYR1_005788</name>
</gene>
<feature type="compositionally biased region" description="Acidic residues" evidence="4">
    <location>
        <begin position="311"/>
        <end position="320"/>
    </location>
</feature>
<reference evidence="5 6" key="1">
    <citation type="journal article" date="2018" name="Sci. Rep.">
        <title>Genomic signatures of local adaptation to the degree of environmental predictability in rotifers.</title>
        <authorList>
            <person name="Franch-Gras L."/>
            <person name="Hahn C."/>
            <person name="Garcia-Roger E.M."/>
            <person name="Carmona M.J."/>
            <person name="Serra M."/>
            <person name="Gomez A."/>
        </authorList>
    </citation>
    <scope>NUCLEOTIDE SEQUENCE [LARGE SCALE GENOMIC DNA]</scope>
    <source>
        <strain evidence="5">HYR1</strain>
    </source>
</reference>
<dbReference type="EMBL" id="REGN01006449">
    <property type="protein sequence ID" value="RNA09515.1"/>
    <property type="molecule type" value="Genomic_DNA"/>
</dbReference>
<feature type="compositionally biased region" description="Basic and acidic residues" evidence="4">
    <location>
        <begin position="180"/>
        <end position="191"/>
    </location>
</feature>
<keyword evidence="6" id="KW-1185">Reference proteome</keyword>
<sequence length="510" mass="59426">MTDIPSTIPSNQLKVFLPIFLPFLNFNLPNQNPVIEQSNNASQLSTQDSLCMSQFRKSLDELENLSFNLDTAGNNTANNTINEPVSTQQNEEIFDELAMLCSGQFRADSQKKENKKDMYQFEDDDDDDDDDLDEEEKIIKKFRKQEEIESEKDDDDDQNEDDLISDEDQEVDEEIEIRDEETRPKSREQKLKIKKKLKEEYKKALEKDGFFEEEAELSGDEKDEDDDYDGDSADDSIVCSGDEDNLPSDSELKDQLGRIYHKDKMDEEKRQLRLIKEMYLSEKDEKNSRRKNFRWKHIDDNLGVGFNSDSSQEEDEDGGEDDKKNNFFKSVANGDWRSNRHEREQFVKQNIRKENLLSDDDEEEKDEEEDESCLRIFGSSANQPGNQLLKKGQMLLKKKAFVMKPSLAQKRAFDDDKGNQSRIVVQKRVEAKKSDQKFSFLGRDKSYLSRISNYTVRPNNMVFSVIEPQNKMNDENKNIQIKNTNKQTSTDSSNLEPKRAKYDYSHILSC</sequence>
<feature type="compositionally biased region" description="Basic and acidic residues" evidence="4">
    <location>
        <begin position="337"/>
        <end position="356"/>
    </location>
</feature>
<feature type="region of interest" description="Disordered" evidence="4">
    <location>
        <begin position="208"/>
        <end position="263"/>
    </location>
</feature>
<dbReference type="GO" id="GO:0010997">
    <property type="term" value="F:anaphase-promoting complex binding"/>
    <property type="evidence" value="ECO:0007669"/>
    <property type="project" value="TreeGrafter"/>
</dbReference>
<evidence type="ECO:0000313" key="5">
    <source>
        <dbReference type="EMBL" id="RNA09515.1"/>
    </source>
</evidence>
<dbReference type="GO" id="GO:0007095">
    <property type="term" value="P:mitotic G2 DNA damage checkpoint signaling"/>
    <property type="evidence" value="ECO:0007669"/>
    <property type="project" value="TreeGrafter"/>
</dbReference>
<feature type="region of interest" description="Disordered" evidence="4">
    <location>
        <begin position="108"/>
        <end position="191"/>
    </location>
</feature>
<accession>A0A3M7QF01</accession>
<dbReference type="STRING" id="10195.A0A3M7QF01"/>
<keyword evidence="2" id="KW-0597">Phosphoprotein</keyword>
<feature type="compositionally biased region" description="Acidic residues" evidence="4">
    <location>
        <begin position="148"/>
        <end position="179"/>
    </location>
</feature>
<comment type="subcellular location">
    <subcellularLocation>
        <location evidence="1">Nucleus</location>
    </subcellularLocation>
</comment>
<feature type="compositionally biased region" description="Acidic residues" evidence="4">
    <location>
        <begin position="211"/>
        <end position="234"/>
    </location>
</feature>
<name>A0A3M7QF01_BRAPC</name>
<feature type="region of interest" description="Disordered" evidence="4">
    <location>
        <begin position="300"/>
        <end position="379"/>
    </location>
</feature>
<evidence type="ECO:0000256" key="4">
    <source>
        <dbReference type="SAM" id="MobiDB-lite"/>
    </source>
</evidence>
<evidence type="ECO:0000256" key="3">
    <source>
        <dbReference type="ARBA" id="ARBA00023242"/>
    </source>
</evidence>
<feature type="compositionally biased region" description="Basic and acidic residues" evidence="4">
    <location>
        <begin position="108"/>
        <end position="119"/>
    </location>
</feature>
<evidence type="ECO:0000313" key="6">
    <source>
        <dbReference type="Proteomes" id="UP000276133"/>
    </source>
</evidence>
<dbReference type="InterPro" id="IPR024146">
    <property type="entry name" value="Claspin"/>
</dbReference>
<dbReference type="AlphaFoldDB" id="A0A3M7QF01"/>
<protein>
    <submittedName>
        <fullName evidence="5">Claspin</fullName>
    </submittedName>
</protein>
<dbReference type="GO" id="GO:0005634">
    <property type="term" value="C:nucleus"/>
    <property type="evidence" value="ECO:0007669"/>
    <property type="project" value="UniProtKB-SubCell"/>
</dbReference>